<proteinExistence type="predicted"/>
<dbReference type="NCBIfam" id="NF003376">
    <property type="entry name" value="PRK04452.1-2"/>
    <property type="match status" value="1"/>
</dbReference>
<dbReference type="SUPFAM" id="SSF51717">
    <property type="entry name" value="Dihydropteroate synthetase-like"/>
    <property type="match status" value="1"/>
</dbReference>
<gene>
    <name evidence="2" type="ORF">A2161_21400</name>
</gene>
<dbReference type="Gene3D" id="3.20.20.20">
    <property type="entry name" value="Dihydropteroate synthase-like"/>
    <property type="match status" value="1"/>
</dbReference>
<dbReference type="PANTHER" id="PTHR36214">
    <property type="match status" value="1"/>
</dbReference>
<organism evidence="2 3">
    <name type="scientific">Candidatus Schekmanbacteria bacterium RBG_13_48_7</name>
    <dbReference type="NCBI Taxonomy" id="1817878"/>
    <lineage>
        <taxon>Bacteria</taxon>
        <taxon>Candidatus Schekmaniibacteriota</taxon>
    </lineage>
</organism>
<dbReference type="EMBL" id="MGDD01000190">
    <property type="protein sequence ID" value="OGL45214.1"/>
    <property type="molecule type" value="Genomic_DNA"/>
</dbReference>
<evidence type="ECO:0000313" key="3">
    <source>
        <dbReference type="Proteomes" id="UP000179266"/>
    </source>
</evidence>
<dbReference type="AlphaFoldDB" id="A0A1F7RW24"/>
<reference evidence="2 3" key="1">
    <citation type="journal article" date="2016" name="Nat. Commun.">
        <title>Thousands of microbial genomes shed light on interconnected biogeochemical processes in an aquifer system.</title>
        <authorList>
            <person name="Anantharaman K."/>
            <person name="Brown C.T."/>
            <person name="Hug L.A."/>
            <person name="Sharon I."/>
            <person name="Castelle C.J."/>
            <person name="Probst A.J."/>
            <person name="Thomas B.C."/>
            <person name="Singh A."/>
            <person name="Wilkins M.J."/>
            <person name="Karaoz U."/>
            <person name="Brodie E.L."/>
            <person name="Williams K.H."/>
            <person name="Hubbard S.S."/>
            <person name="Banfield J.F."/>
        </authorList>
    </citation>
    <scope>NUCLEOTIDE SEQUENCE [LARGE SCALE GENOMIC DNA]</scope>
</reference>
<sequence>MICLSLRSTNPDGLNRSIDETIELTKTILNTINVPLILKAVGSPEHQGDVLSKCAEALEGENCLLASADEHNYKTIVAAAMAFGHTLVAETPIDVNLAKQLNILITDMNFPPEKILIDPLTGGLGYGIEYTYSVMERIRLQALNGDAMMQMPFICFVGDEAWRVKEVRVSQNEKPDWGDQEKRAILWEITTAMPLLHAGADILVMRHPEAIRQIDYAVAELITQDIS</sequence>
<name>A0A1F7RW24_9BACT</name>
<dbReference type="Proteomes" id="UP000179266">
    <property type="component" value="Unassembled WGS sequence"/>
</dbReference>
<dbReference type="PANTHER" id="PTHR36214:SF5">
    <property type="entry name" value="ACETYL-COA DECARBONYLASE_SYNTHASE COMPLEX SUBUNIT DELTA"/>
    <property type="match status" value="1"/>
</dbReference>
<dbReference type="InterPro" id="IPR051069">
    <property type="entry name" value="ACDS_complex_subunit"/>
</dbReference>
<comment type="caution">
    <text evidence="2">The sequence shown here is derived from an EMBL/GenBank/DDBJ whole genome shotgun (WGS) entry which is preliminary data.</text>
</comment>
<evidence type="ECO:0000259" key="1">
    <source>
        <dbReference type="Pfam" id="PF03599"/>
    </source>
</evidence>
<dbReference type="InterPro" id="IPR016041">
    <property type="entry name" value="Ac-CoA_synth_d_su_TIM-brl"/>
</dbReference>
<protein>
    <recommendedName>
        <fullName evidence="1">CO dehydrogenase/acetyl-CoA synthase delta subunit TIM barrel domain-containing protein</fullName>
    </recommendedName>
</protein>
<dbReference type="InterPro" id="IPR011005">
    <property type="entry name" value="Dihydropteroate_synth-like_sf"/>
</dbReference>
<feature type="domain" description="CO dehydrogenase/acetyl-CoA synthase delta subunit TIM barrel" evidence="1">
    <location>
        <begin position="1"/>
        <end position="209"/>
    </location>
</feature>
<evidence type="ECO:0000313" key="2">
    <source>
        <dbReference type="EMBL" id="OGL45214.1"/>
    </source>
</evidence>
<accession>A0A1F7RW24</accession>
<dbReference type="Pfam" id="PF03599">
    <property type="entry name" value="CdhD"/>
    <property type="match status" value="1"/>
</dbReference>